<sequence length="486" mass="55778">MQGGDKNIDRSKYKASLLHLPINAQILYDGLHFEDEKGFNKDSAKAYITDNKGYCVTSKESTYTAEESLDCSEIYPKRIGRIDEVVCVNENKHFYDFIDTSIPQDLNYEDYRIAGERITVIFQSGMLAGKEFEIKYYHEPKENKQGRRFEIVPQEIDGITMPDEAFKPVATDTYIVYKCALPDAYINEPKTKQGAEWEMMRKAIKFLYEREKQNYTFNGTLDDIFAKKKWDEIKEKLCIGGYVLFTDKNIEKEGLKIRITCIKDNINNPYSPEVQLTNTPPKGGISAAIQGLQYSEVLTQEQHKELVQFTKRRLRTLDVEQVMEILQNYTNKNLLRKNIPDTAAELITFLKGIAFNGDKGIDADGQAKLLDVMLKTLQSFDFDKTTETGFGITKRKDGKYQLSITDIVVWGKSVFNELEKRKLSYVGGNMVFSSCGSKIMRVEELTNAYRCYFYMDDGTTATTNLWQVGDQARTNFLILKLADTQV</sequence>
<accession>E1GXW8</accession>
<organism evidence="1 2">
    <name type="scientific">Prevotella amnii CRIS 21A-A</name>
    <dbReference type="NCBI Taxonomy" id="679191"/>
    <lineage>
        <taxon>Bacteria</taxon>
        <taxon>Pseudomonadati</taxon>
        <taxon>Bacteroidota</taxon>
        <taxon>Bacteroidia</taxon>
        <taxon>Bacteroidales</taxon>
        <taxon>Prevotellaceae</taxon>
        <taxon>Prevotella</taxon>
    </lineage>
</organism>
<dbReference type="EMBL" id="ADFQ01000090">
    <property type="protein sequence ID" value="EFN90493.1"/>
    <property type="molecule type" value="Genomic_DNA"/>
</dbReference>
<proteinExistence type="predicted"/>
<protein>
    <submittedName>
        <fullName evidence="1">Uncharacterized protein</fullName>
    </submittedName>
</protein>
<dbReference type="AlphaFoldDB" id="E1GXW8"/>
<evidence type="ECO:0000313" key="2">
    <source>
        <dbReference type="Proteomes" id="UP000016016"/>
    </source>
</evidence>
<gene>
    <name evidence="1" type="ORF">HMPREF9018_1808</name>
</gene>
<reference evidence="1 2" key="1">
    <citation type="submission" date="2010-09" db="EMBL/GenBank/DDBJ databases">
        <authorList>
            <person name="Harkins D.M."/>
            <person name="Madupu R."/>
            <person name="Durkin A.S."/>
            <person name="Torralba M."/>
            <person name="Methe B."/>
            <person name="Sutton G.G."/>
            <person name="Nelson K.E."/>
        </authorList>
    </citation>
    <scope>NUCLEOTIDE SEQUENCE [LARGE SCALE GENOMIC DNA]</scope>
    <source>
        <strain evidence="1 2">CRIS 21A-A</strain>
    </source>
</reference>
<dbReference type="RefSeq" id="WP_008450665.1">
    <property type="nucleotide sequence ID" value="NZ_ADFQ01000090.1"/>
</dbReference>
<comment type="caution">
    <text evidence="1">The sequence shown here is derived from an EMBL/GenBank/DDBJ whole genome shotgun (WGS) entry which is preliminary data.</text>
</comment>
<dbReference type="eggNOG" id="COG4926">
    <property type="taxonomic scope" value="Bacteria"/>
</dbReference>
<name>E1GXW8_9BACT</name>
<evidence type="ECO:0000313" key="1">
    <source>
        <dbReference type="EMBL" id="EFN90493.1"/>
    </source>
</evidence>
<dbReference type="Proteomes" id="UP000016016">
    <property type="component" value="Unassembled WGS sequence"/>
</dbReference>